<dbReference type="GO" id="GO:0045742">
    <property type="term" value="P:positive regulation of epidermal growth factor receptor signaling pathway"/>
    <property type="evidence" value="ECO:0007669"/>
    <property type="project" value="TreeGrafter"/>
</dbReference>
<feature type="compositionally biased region" description="Basic and acidic residues" evidence="7">
    <location>
        <begin position="779"/>
        <end position="790"/>
    </location>
</feature>
<dbReference type="Gene3D" id="2.30.29.30">
    <property type="entry name" value="Pleckstrin-homology domain (PH domain)/Phosphotyrosine-binding domain (PTB)"/>
    <property type="match status" value="2"/>
</dbReference>
<keyword evidence="4" id="KW-0175">Coiled coil</keyword>
<feature type="domain" description="PH" evidence="8">
    <location>
        <begin position="393"/>
        <end position="487"/>
    </location>
</feature>
<evidence type="ECO:0000256" key="6">
    <source>
        <dbReference type="ARBA" id="ARBA00072612"/>
    </source>
</evidence>
<dbReference type="GO" id="GO:0032757">
    <property type="term" value="P:positive regulation of interleukin-8 production"/>
    <property type="evidence" value="ECO:0007669"/>
    <property type="project" value="TreeGrafter"/>
</dbReference>
<dbReference type="PANTHER" id="PTHR14338">
    <property type="entry name" value="ACTIN FILAMENT-ASSOCIATED PROTEIN 1 FAMILY MEMBER"/>
    <property type="match status" value="1"/>
</dbReference>
<feature type="compositionally biased region" description="Low complexity" evidence="7">
    <location>
        <begin position="870"/>
        <end position="879"/>
    </location>
</feature>
<feature type="region of interest" description="Disordered" evidence="7">
    <location>
        <begin position="836"/>
        <end position="927"/>
    </location>
</feature>
<evidence type="ECO:0000313" key="10">
    <source>
        <dbReference type="RefSeq" id="XP_029311860.1"/>
    </source>
</evidence>
<reference evidence="10" key="1">
    <citation type="submission" date="2025-08" db="UniProtKB">
        <authorList>
            <consortium name="RefSeq"/>
        </authorList>
    </citation>
    <scope>IDENTIFICATION</scope>
</reference>
<dbReference type="FunFam" id="2.30.29.30:FF:000020">
    <property type="entry name" value="Actin filament-associated protein 1-like 2 isoform 1"/>
    <property type="match status" value="1"/>
</dbReference>
<feature type="region of interest" description="Disordered" evidence="7">
    <location>
        <begin position="606"/>
        <end position="700"/>
    </location>
</feature>
<feature type="region of interest" description="Disordered" evidence="7">
    <location>
        <begin position="335"/>
        <end position="357"/>
    </location>
</feature>
<evidence type="ECO:0000256" key="1">
    <source>
        <dbReference type="ARBA" id="ARBA00004496"/>
    </source>
</evidence>
<evidence type="ECO:0000259" key="8">
    <source>
        <dbReference type="PROSITE" id="PS50003"/>
    </source>
</evidence>
<dbReference type="GO" id="GO:0045893">
    <property type="term" value="P:positive regulation of DNA-templated transcription"/>
    <property type="evidence" value="ECO:0007669"/>
    <property type="project" value="TreeGrafter"/>
</dbReference>
<dbReference type="InterPro" id="IPR001849">
    <property type="entry name" value="PH_domain"/>
</dbReference>
<feature type="compositionally biased region" description="Polar residues" evidence="7">
    <location>
        <begin position="880"/>
        <end position="901"/>
    </location>
</feature>
<dbReference type="AlphaFoldDB" id="A0A6J2RRB6"/>
<keyword evidence="2" id="KW-0963">Cytoplasm</keyword>
<organism evidence="9 10">
    <name type="scientific">Cottoperca gobio</name>
    <name type="common">Frogmouth</name>
    <name type="synonym">Aphritis gobio</name>
    <dbReference type="NCBI Taxonomy" id="56716"/>
    <lineage>
        <taxon>Eukaryota</taxon>
        <taxon>Metazoa</taxon>
        <taxon>Chordata</taxon>
        <taxon>Craniata</taxon>
        <taxon>Vertebrata</taxon>
        <taxon>Euteleostomi</taxon>
        <taxon>Actinopterygii</taxon>
        <taxon>Neopterygii</taxon>
        <taxon>Teleostei</taxon>
        <taxon>Neoteleostei</taxon>
        <taxon>Acanthomorphata</taxon>
        <taxon>Eupercaria</taxon>
        <taxon>Perciformes</taxon>
        <taxon>Notothenioidei</taxon>
        <taxon>Bovichtidae</taxon>
        <taxon>Cottoperca</taxon>
    </lineage>
</organism>
<dbReference type="GO" id="GO:0007346">
    <property type="term" value="P:regulation of mitotic cell cycle"/>
    <property type="evidence" value="ECO:0007669"/>
    <property type="project" value="TreeGrafter"/>
</dbReference>
<dbReference type="SUPFAM" id="SSF50729">
    <property type="entry name" value="PH domain-like"/>
    <property type="match status" value="2"/>
</dbReference>
<evidence type="ECO:0000256" key="3">
    <source>
        <dbReference type="ARBA" id="ARBA00022737"/>
    </source>
</evidence>
<dbReference type="OrthoDB" id="8443615at2759"/>
<dbReference type="Pfam" id="PF00169">
    <property type="entry name" value="PH"/>
    <property type="match status" value="2"/>
</dbReference>
<dbReference type="CDD" id="cd13307">
    <property type="entry name" value="PH2_AFAP"/>
    <property type="match status" value="1"/>
</dbReference>
<dbReference type="GO" id="GO:0032675">
    <property type="term" value="P:regulation of interleukin-6 production"/>
    <property type="evidence" value="ECO:0007669"/>
    <property type="project" value="TreeGrafter"/>
</dbReference>
<keyword evidence="3" id="KW-0677">Repeat</keyword>
<gene>
    <name evidence="10" type="primary">afap1l2</name>
</gene>
<comment type="function">
    <text evidence="5">May play a role in a signaling cascade by enhancing the kinase activity of SRC. Contributes to SRC-regulated transcription activation.</text>
</comment>
<dbReference type="PANTHER" id="PTHR14338:SF4">
    <property type="entry name" value="ACTIN FILAMENT-ASSOCIATED PROTEIN 1-LIKE 2"/>
    <property type="match status" value="1"/>
</dbReference>
<dbReference type="GO" id="GO:0017124">
    <property type="term" value="F:SH3 domain binding"/>
    <property type="evidence" value="ECO:0007669"/>
    <property type="project" value="TreeGrafter"/>
</dbReference>
<proteinExistence type="predicted"/>
<accession>A0A6J2RRB6</accession>
<feature type="region of interest" description="Disordered" evidence="7">
    <location>
        <begin position="716"/>
        <end position="737"/>
    </location>
</feature>
<dbReference type="GO" id="GO:0005829">
    <property type="term" value="C:cytosol"/>
    <property type="evidence" value="ECO:0007669"/>
    <property type="project" value="TreeGrafter"/>
</dbReference>
<evidence type="ECO:0000256" key="4">
    <source>
        <dbReference type="ARBA" id="ARBA00023054"/>
    </source>
</evidence>
<dbReference type="KEGG" id="cgob:115024451"/>
<dbReference type="InterPro" id="IPR011993">
    <property type="entry name" value="PH-like_dom_sf"/>
</dbReference>
<dbReference type="Proteomes" id="UP000504630">
    <property type="component" value="Chromosome 19"/>
</dbReference>
<dbReference type="GO" id="GO:0042169">
    <property type="term" value="F:SH2 domain binding"/>
    <property type="evidence" value="ECO:0007669"/>
    <property type="project" value="TreeGrafter"/>
</dbReference>
<keyword evidence="9" id="KW-1185">Reference proteome</keyword>
<feature type="compositionally biased region" description="Basic and acidic residues" evidence="7">
    <location>
        <begin position="917"/>
        <end position="927"/>
    </location>
</feature>
<feature type="compositionally biased region" description="Polar residues" evidence="7">
    <location>
        <begin position="844"/>
        <end position="869"/>
    </location>
</feature>
<feature type="compositionally biased region" description="Basic and acidic residues" evidence="7">
    <location>
        <begin position="345"/>
        <end position="354"/>
    </location>
</feature>
<dbReference type="CDD" id="cd13306">
    <property type="entry name" value="PH1_AFAP"/>
    <property type="match status" value="1"/>
</dbReference>
<feature type="compositionally biased region" description="Acidic residues" evidence="7">
    <location>
        <begin position="552"/>
        <end position="568"/>
    </location>
</feature>
<feature type="region of interest" description="Disordered" evidence="7">
    <location>
        <begin position="551"/>
        <end position="571"/>
    </location>
</feature>
<feature type="domain" description="PH" evidence="8">
    <location>
        <begin position="208"/>
        <end position="304"/>
    </location>
</feature>
<dbReference type="CTD" id="84632"/>
<evidence type="ECO:0000256" key="2">
    <source>
        <dbReference type="ARBA" id="ARBA00022490"/>
    </source>
</evidence>
<dbReference type="SMART" id="SM00233">
    <property type="entry name" value="PH"/>
    <property type="match status" value="2"/>
</dbReference>
<sequence length="927" mass="102192">MEKHKVLDQLLMELHRFLLILDKETLSGNATIQKGLLSDLLRSYSSSNGADEEYIYMNKVIVTGKDKGSKGDRSDALVNGKAAKFVPVPQKSLPDLPPPRAGLVGREPFPLPAVPAPACIDTSESYYEEAQPYEETFNDLDCFGLLSGPWMRVRSSDSVVYAVINRDDGDAVSSSYESYDEEEVTRGKSESAQHQWPSAEASIELMKDARICAFLWRKKWLGQWAKQLCVIKDHRLQCYKSSKEQTPLLDVSLLGCSVVYKEKQLKRKEHKLKVIPVGGEAIVLGLQSKEQTEQWLRVIQEISPKPAENCDSQHSVSDSPRLICTKGELSERYSVASESGSSTDSHADTPENKDGNIIFPSTVKKKYGAGLKFSNLMNIGKKKPSSLESPEKSLDTSGYLNVLVNSQWRTCWCLIKNGKLWFYQDKGKNKVSQPAVTLGGCSVLPDPSPEHLYSFRIDMDGAQLATLEAKTSADMGHWLGLLLSQTGSKTDPEELTYDYVNSERISSIVNAAKTSLYLMQRRYSEPNAYIDNPPSMPHNSDELYDDVASLADPEDAEESGLPDSEDNNPQEHIETCTQDTKDSVEAEQDSENRIYLDLVPVRSFLHTSCGGKAPSVKETSRNSPVPGEDHKEPSSQIKEVISTSRTEPDSTPVLDGTSSSSITSKAEPELPPTPTPIQPQTQPVKTSSQSQETPKRTSVGIPQVFNSLGVQINKGPTVSAGLPHSPSPMRPKAHTIGCPGAVEVKLGKNRTEADVRRYIDERDGLEREREEVRSSLANLKKERRETKEELSACQDPKQQASLEACLKQKEEACREAERRRVEVELQLVEVKESLKKVESGPFTLGTTLDSSLQDSPTSKAATWPTPQTTSSSSSSSSSSQPYNSNVSADPASPVNSASSLKNRPVSIMATKGKVLQKAKEWEKKSTT</sequence>
<feature type="region of interest" description="Disordered" evidence="7">
    <location>
        <begin position="173"/>
        <end position="193"/>
    </location>
</feature>
<comment type="subcellular location">
    <subcellularLocation>
        <location evidence="1">Cytoplasm</location>
    </subcellularLocation>
</comment>
<dbReference type="GO" id="GO:0006954">
    <property type="term" value="P:inflammatory response"/>
    <property type="evidence" value="ECO:0007669"/>
    <property type="project" value="TreeGrafter"/>
</dbReference>
<dbReference type="FunFam" id="2.30.29.30:FF:000171">
    <property type="entry name" value="Actin filament-associated protein 1-like 2 isoform 1"/>
    <property type="match status" value="1"/>
</dbReference>
<dbReference type="InterPro" id="IPR030113">
    <property type="entry name" value="AFAP"/>
</dbReference>
<evidence type="ECO:0000256" key="5">
    <source>
        <dbReference type="ARBA" id="ARBA00059761"/>
    </source>
</evidence>
<dbReference type="PROSITE" id="PS50003">
    <property type="entry name" value="PH_DOMAIN"/>
    <property type="match status" value="2"/>
</dbReference>
<dbReference type="InParanoid" id="A0A6J2RRB6"/>
<dbReference type="GeneID" id="115024451"/>
<evidence type="ECO:0000313" key="9">
    <source>
        <dbReference type="Proteomes" id="UP000504630"/>
    </source>
</evidence>
<feature type="compositionally biased region" description="Polar residues" evidence="7">
    <location>
        <begin position="634"/>
        <end position="645"/>
    </location>
</feature>
<dbReference type="RefSeq" id="XP_029311860.1">
    <property type="nucleotide sequence ID" value="XM_029456000.1"/>
</dbReference>
<evidence type="ECO:0000256" key="7">
    <source>
        <dbReference type="SAM" id="MobiDB-lite"/>
    </source>
</evidence>
<protein>
    <recommendedName>
        <fullName evidence="6">Actin filament-associated protein 1-like 2</fullName>
    </recommendedName>
</protein>
<name>A0A6J2RRB6_COTGO</name>
<feature type="region of interest" description="Disordered" evidence="7">
    <location>
        <begin position="779"/>
        <end position="800"/>
    </location>
</feature>